<protein>
    <recommendedName>
        <fullName evidence="3">Phosphodiesterase</fullName>
    </recommendedName>
</protein>
<evidence type="ECO:0000313" key="1">
    <source>
        <dbReference type="EMBL" id="APY89898.1"/>
    </source>
</evidence>
<organism evidence="1 2">
    <name type="scientific">Streptomyces alfalfae</name>
    <dbReference type="NCBI Taxonomy" id="1642299"/>
    <lineage>
        <taxon>Bacteria</taxon>
        <taxon>Bacillati</taxon>
        <taxon>Actinomycetota</taxon>
        <taxon>Actinomycetes</taxon>
        <taxon>Kitasatosporales</taxon>
        <taxon>Streptomycetaceae</taxon>
        <taxon>Streptomyces</taxon>
    </lineage>
</organism>
<name>A0ABN4VVR4_9ACTN</name>
<gene>
    <name evidence="1" type="ORF">A7J05_33240</name>
</gene>
<dbReference type="EMBL" id="CP015588">
    <property type="protein sequence ID" value="APY89898.1"/>
    <property type="molecule type" value="Genomic_DNA"/>
</dbReference>
<dbReference type="Proteomes" id="UP000187191">
    <property type="component" value="Chromosome"/>
</dbReference>
<reference evidence="1 2" key="1">
    <citation type="submission" date="2016-05" db="EMBL/GenBank/DDBJ databases">
        <authorList>
            <person name="Gu J."/>
        </authorList>
    </citation>
    <scope>NUCLEOTIDE SEQUENCE [LARGE SCALE GENOMIC DNA]</scope>
    <source>
        <strain evidence="1 2">ACCC40021</strain>
    </source>
</reference>
<sequence length="244" mass="25517">MSVPRPVAAGAGLVARAARTAARRRRAPALHPRGVCAEATLAVHPAGGAWGEPWLDQPGDHRVRLRWSRGAGLPGRLPDALGLALRVDDAGGPGRPLDLLLTSSGGGRVSRRLPLPRLNATGGPYSTLLPYHIGRRRGLLIAHPSGASPHVPSGLPALRTALERAPLTFHLCAALPGGAWWHLGTLTTGTPLDLPPGETLSYDPYLHCLPGLRPTAGFSTVREAAYAASRAGRHTTEGTRTPAC</sequence>
<dbReference type="SUPFAM" id="SSF56634">
    <property type="entry name" value="Heme-dependent catalase-like"/>
    <property type="match status" value="1"/>
</dbReference>
<dbReference type="InterPro" id="IPR020835">
    <property type="entry name" value="Catalase_sf"/>
</dbReference>
<keyword evidence="2" id="KW-1185">Reference proteome</keyword>
<accession>A0ABN4VVR4</accession>
<proteinExistence type="predicted"/>
<dbReference type="RefSeq" id="WP_076687646.1">
    <property type="nucleotide sequence ID" value="NZ_CP015588.1"/>
</dbReference>
<evidence type="ECO:0000313" key="2">
    <source>
        <dbReference type="Proteomes" id="UP000187191"/>
    </source>
</evidence>
<evidence type="ECO:0008006" key="3">
    <source>
        <dbReference type="Google" id="ProtNLM"/>
    </source>
</evidence>